<dbReference type="PhylomeDB" id="T1JMV4"/>
<keyword evidence="12" id="KW-0812">Transmembrane</keyword>
<proteinExistence type="inferred from homology"/>
<dbReference type="GO" id="GO:0030166">
    <property type="term" value="P:proteoglycan biosynthetic process"/>
    <property type="evidence" value="ECO:0007669"/>
    <property type="project" value="TreeGrafter"/>
</dbReference>
<evidence type="ECO:0000256" key="8">
    <source>
        <dbReference type="ARBA" id="ARBA00025738"/>
    </source>
</evidence>
<reference evidence="14" key="1">
    <citation type="submission" date="2011-05" db="EMBL/GenBank/DDBJ databases">
        <authorList>
            <person name="Richards S.R."/>
            <person name="Qu J."/>
            <person name="Jiang H."/>
            <person name="Jhangiani S.N."/>
            <person name="Agravi P."/>
            <person name="Goodspeed R."/>
            <person name="Gross S."/>
            <person name="Mandapat C."/>
            <person name="Jackson L."/>
            <person name="Mathew T."/>
            <person name="Pu L."/>
            <person name="Thornton R."/>
            <person name="Saada N."/>
            <person name="Wilczek-Boney K.B."/>
            <person name="Lee S."/>
            <person name="Kovar C."/>
            <person name="Wu Y."/>
            <person name="Scherer S.E."/>
            <person name="Worley K.C."/>
            <person name="Muzny D.M."/>
            <person name="Gibbs R."/>
        </authorList>
    </citation>
    <scope>NUCLEOTIDE SEQUENCE</scope>
    <source>
        <strain evidence="14">Brora</strain>
    </source>
</reference>
<evidence type="ECO:0000256" key="7">
    <source>
        <dbReference type="ARBA" id="ARBA00023240"/>
    </source>
</evidence>
<dbReference type="EnsemblMetazoa" id="SMAR015184-RA">
    <property type="protein sequence ID" value="SMAR015184-PA"/>
    <property type="gene ID" value="SMAR015184"/>
</dbReference>
<dbReference type="FunFam" id="2.120.10.100:FF:000001">
    <property type="entry name" value="Soluble calcium-activated nucleotidase 1"/>
    <property type="match status" value="1"/>
</dbReference>
<dbReference type="Proteomes" id="UP000014500">
    <property type="component" value="Unassembled WGS sequence"/>
</dbReference>
<keyword evidence="14" id="KW-1185">Reference proteome</keyword>
<dbReference type="SUPFAM" id="SSF101887">
    <property type="entry name" value="Apyrase"/>
    <property type="match status" value="1"/>
</dbReference>
<dbReference type="EC" id="3.6.1.5" evidence="2"/>
<dbReference type="GO" id="GO:0004382">
    <property type="term" value="F:GDP phosphatase activity"/>
    <property type="evidence" value="ECO:0007669"/>
    <property type="project" value="TreeGrafter"/>
</dbReference>
<keyword evidence="7" id="KW-0800">Toxin</keyword>
<dbReference type="AlphaFoldDB" id="T1JMV4"/>
<dbReference type="GO" id="GO:0005509">
    <property type="term" value="F:calcium ion binding"/>
    <property type="evidence" value="ECO:0007669"/>
    <property type="project" value="InterPro"/>
</dbReference>
<comment type="catalytic activity">
    <reaction evidence="9">
        <text>a ribonucleoside 5'-triphosphate + 2 H2O = a ribonucleoside 5'-phosphate + 2 phosphate + 2 H(+)</text>
        <dbReference type="Rhea" id="RHEA:36795"/>
        <dbReference type="ChEBI" id="CHEBI:15377"/>
        <dbReference type="ChEBI" id="CHEBI:15378"/>
        <dbReference type="ChEBI" id="CHEBI:43474"/>
        <dbReference type="ChEBI" id="CHEBI:58043"/>
        <dbReference type="ChEBI" id="CHEBI:61557"/>
        <dbReference type="EC" id="3.6.1.5"/>
    </reaction>
    <physiologicalReaction direction="left-to-right" evidence="9">
        <dbReference type="Rhea" id="RHEA:36796"/>
    </physiologicalReaction>
</comment>
<feature type="transmembrane region" description="Helical" evidence="12">
    <location>
        <begin position="27"/>
        <end position="46"/>
    </location>
</feature>
<protein>
    <recommendedName>
        <fullName evidence="10">Apyrase</fullName>
        <ecNumber evidence="2">3.6.1.5</ecNumber>
    </recommendedName>
</protein>
<dbReference type="PANTHER" id="PTHR13023">
    <property type="entry name" value="APYRASE"/>
    <property type="match status" value="1"/>
</dbReference>
<feature type="binding site" evidence="11">
    <location>
        <position position="166"/>
    </location>
    <ligand>
        <name>Ca(2+)</name>
        <dbReference type="ChEBI" id="CHEBI:29108"/>
    </ligand>
</feature>
<evidence type="ECO:0000256" key="9">
    <source>
        <dbReference type="ARBA" id="ARBA00047297"/>
    </source>
</evidence>
<evidence type="ECO:0000256" key="1">
    <source>
        <dbReference type="ARBA" id="ARBA00001913"/>
    </source>
</evidence>
<evidence type="ECO:0000256" key="4">
    <source>
        <dbReference type="ARBA" id="ARBA00022723"/>
    </source>
</evidence>
<dbReference type="GO" id="GO:0045134">
    <property type="term" value="F:UDP phosphatase activity"/>
    <property type="evidence" value="ECO:0007669"/>
    <property type="project" value="TreeGrafter"/>
</dbReference>
<keyword evidence="7" id="KW-1199">Hemostasis impairing toxin</keyword>
<dbReference type="PANTHER" id="PTHR13023:SF3">
    <property type="entry name" value="SOLUBLE CALCIUM-ACTIVATED NUCLEOTIDASE 1"/>
    <property type="match status" value="1"/>
</dbReference>
<keyword evidence="3" id="KW-1201">Platelet aggregation inhibiting toxin</keyword>
<evidence type="ECO:0000256" key="10">
    <source>
        <dbReference type="ARBA" id="ARBA00074431"/>
    </source>
</evidence>
<keyword evidence="12" id="KW-1133">Transmembrane helix</keyword>
<accession>T1JMV4</accession>
<feature type="binding site" evidence="11">
    <location>
        <position position="394"/>
    </location>
    <ligand>
        <name>Ca(2+)</name>
        <dbReference type="ChEBI" id="CHEBI:29108"/>
    </ligand>
</feature>
<keyword evidence="6 11" id="KW-0106">Calcium</keyword>
<feature type="binding site" evidence="11">
    <location>
        <position position="282"/>
    </location>
    <ligand>
        <name>Ca(2+)</name>
        <dbReference type="ChEBI" id="CHEBI:29108"/>
    </ligand>
</feature>
<reference evidence="13" key="2">
    <citation type="submission" date="2015-02" db="UniProtKB">
        <authorList>
            <consortium name="EnsemblMetazoa"/>
        </authorList>
    </citation>
    <scope>IDENTIFICATION</scope>
</reference>
<evidence type="ECO:0000256" key="2">
    <source>
        <dbReference type="ARBA" id="ARBA00012148"/>
    </source>
</evidence>
<comment type="similarity">
    <text evidence="8">Belongs to the apyrase family.</text>
</comment>
<sequence>MQNWRQAIKTPITYRVGNNSIRVQTNFIYAVATTGVSLLIILYMFFPQSRSGLKMINQNGIVANDLELGHNHLRSNNNNANRWYNATYPLTSVKRTEFEAVYKIGIISDLDVDSKSTSDKNVWISYLKIGYFTYNFASKKVKLDWEPNVTVLRSSISLGGRGLELSELIVFNGKLYTVDDRTGIIYEIDGDKVVPWVILADGDGHQLKGFKSEWMAVKNEELYIGGLGKEWTSPKGELINLYPQWVKVISSTGEVQHLDWHKKYNAMRKAAKITYPGYIIHESCAWSPVHQQWYFLPRRASHHRYDEKLDERQGTNLIIKCNENWDSIHVERIGDITPTRGFSSFKFVPGTEDQVVIALKSEEIDGVVATYILVFTLEGNILLPETRIADMKYEGIEFI</sequence>
<keyword evidence="4 11" id="KW-0479">Metal-binding</keyword>
<dbReference type="InterPro" id="IPR036258">
    <property type="entry name" value="Apyrase_sf"/>
</dbReference>
<organism evidence="13 14">
    <name type="scientific">Strigamia maritima</name>
    <name type="common">European centipede</name>
    <name type="synonym">Geophilus maritimus</name>
    <dbReference type="NCBI Taxonomy" id="126957"/>
    <lineage>
        <taxon>Eukaryota</taxon>
        <taxon>Metazoa</taxon>
        <taxon>Ecdysozoa</taxon>
        <taxon>Arthropoda</taxon>
        <taxon>Myriapoda</taxon>
        <taxon>Chilopoda</taxon>
        <taxon>Pleurostigmophora</taxon>
        <taxon>Geophilomorpha</taxon>
        <taxon>Linotaeniidae</taxon>
        <taxon>Strigamia</taxon>
    </lineage>
</organism>
<dbReference type="OMA" id="RDEHMGC"/>
<dbReference type="EMBL" id="JH431809">
    <property type="status" value="NOT_ANNOTATED_CDS"/>
    <property type="molecule type" value="Genomic_DNA"/>
</dbReference>
<evidence type="ECO:0000313" key="14">
    <source>
        <dbReference type="Proteomes" id="UP000014500"/>
    </source>
</evidence>
<feature type="binding site" evidence="11">
    <location>
        <position position="213"/>
    </location>
    <ligand>
        <name>Ca(2+)</name>
        <dbReference type="ChEBI" id="CHEBI:29108"/>
    </ligand>
</feature>
<keyword evidence="5" id="KW-0378">Hydrolase</keyword>
<dbReference type="eggNOG" id="KOG4494">
    <property type="taxonomic scope" value="Eukaryota"/>
</dbReference>
<feature type="binding site" evidence="11">
    <location>
        <position position="343"/>
    </location>
    <ligand>
        <name>Ca(2+)</name>
        <dbReference type="ChEBI" id="CHEBI:29108"/>
    </ligand>
</feature>
<dbReference type="HOGENOM" id="CLU_047493_0_0_1"/>
<feature type="binding site" evidence="11">
    <location>
        <position position="167"/>
    </location>
    <ligand>
        <name>Ca(2+)</name>
        <dbReference type="ChEBI" id="CHEBI:29108"/>
    </ligand>
</feature>
<evidence type="ECO:0000256" key="12">
    <source>
        <dbReference type="SAM" id="Phobius"/>
    </source>
</evidence>
<dbReference type="GO" id="GO:0004050">
    <property type="term" value="F:apyrase activity"/>
    <property type="evidence" value="ECO:0007669"/>
    <property type="project" value="UniProtKB-EC"/>
</dbReference>
<evidence type="ECO:0000256" key="5">
    <source>
        <dbReference type="ARBA" id="ARBA00022801"/>
    </source>
</evidence>
<dbReference type="STRING" id="126957.T1JMV4"/>
<evidence type="ECO:0000313" key="13">
    <source>
        <dbReference type="EnsemblMetazoa" id="SMAR015184-PA"/>
    </source>
</evidence>
<keyword evidence="12" id="KW-0472">Membrane</keyword>
<dbReference type="InterPro" id="IPR009283">
    <property type="entry name" value="Apyrase"/>
</dbReference>
<comment type="cofactor">
    <cofactor evidence="1 11">
        <name>Ca(2+)</name>
        <dbReference type="ChEBI" id="CHEBI:29108"/>
    </cofactor>
</comment>
<dbReference type="Gene3D" id="2.120.10.100">
    <property type="entry name" value="Apyrase"/>
    <property type="match status" value="1"/>
</dbReference>
<evidence type="ECO:0000256" key="3">
    <source>
        <dbReference type="ARBA" id="ARBA00022442"/>
    </source>
</evidence>
<evidence type="ECO:0000256" key="11">
    <source>
        <dbReference type="PIRSR" id="PIRSR609283-1"/>
    </source>
</evidence>
<name>T1JMV4_STRMM</name>
<dbReference type="Pfam" id="PF06079">
    <property type="entry name" value="Apyrase"/>
    <property type="match status" value="1"/>
</dbReference>
<evidence type="ECO:0000256" key="6">
    <source>
        <dbReference type="ARBA" id="ARBA00022837"/>
    </source>
</evidence>